<evidence type="ECO:0000259" key="3">
    <source>
        <dbReference type="PROSITE" id="PS50011"/>
    </source>
</evidence>
<dbReference type="AlphaFoldDB" id="A0A9P7AJE8"/>
<dbReference type="InterPro" id="IPR011009">
    <property type="entry name" value="Kinase-like_dom_sf"/>
</dbReference>
<dbReference type="InterPro" id="IPR036465">
    <property type="entry name" value="vWFA_dom_sf"/>
</dbReference>
<dbReference type="SUPFAM" id="SSF56112">
    <property type="entry name" value="Protein kinase-like (PK-like)"/>
    <property type="match status" value="1"/>
</dbReference>
<dbReference type="GeneID" id="64594277"/>
<keyword evidence="5" id="KW-1185">Reference proteome</keyword>
<dbReference type="PROSITE" id="PS50011">
    <property type="entry name" value="PROTEIN_KINASE_DOM"/>
    <property type="match status" value="1"/>
</dbReference>
<dbReference type="PANTHER" id="PTHR31373">
    <property type="entry name" value="OS06G0652100 PROTEIN"/>
    <property type="match status" value="1"/>
</dbReference>
<dbReference type="RefSeq" id="XP_041156644.1">
    <property type="nucleotide sequence ID" value="XM_041300513.1"/>
</dbReference>
<evidence type="ECO:0000313" key="5">
    <source>
        <dbReference type="Proteomes" id="UP000719766"/>
    </source>
</evidence>
<feature type="domain" description="Protein kinase" evidence="3">
    <location>
        <begin position="155"/>
        <end position="435"/>
    </location>
</feature>
<gene>
    <name evidence="4" type="ORF">HD556DRAFT_1311190</name>
</gene>
<dbReference type="GO" id="GO:0004672">
    <property type="term" value="F:protein kinase activity"/>
    <property type="evidence" value="ECO:0007669"/>
    <property type="project" value="InterPro"/>
</dbReference>
<proteinExistence type="predicted"/>
<dbReference type="Pfam" id="PF11443">
    <property type="entry name" value="DUF2828"/>
    <property type="match status" value="1"/>
</dbReference>
<comment type="caution">
    <text evidence="4">The sequence shown here is derived from an EMBL/GenBank/DDBJ whole genome shotgun (WGS) entry which is preliminary data.</text>
</comment>
<dbReference type="InterPro" id="IPR011205">
    <property type="entry name" value="UCP015417_vWA"/>
</dbReference>
<organism evidence="4 5">
    <name type="scientific">Suillus plorans</name>
    <dbReference type="NCBI Taxonomy" id="116603"/>
    <lineage>
        <taxon>Eukaryota</taxon>
        <taxon>Fungi</taxon>
        <taxon>Dikarya</taxon>
        <taxon>Basidiomycota</taxon>
        <taxon>Agaricomycotina</taxon>
        <taxon>Agaricomycetes</taxon>
        <taxon>Agaricomycetidae</taxon>
        <taxon>Boletales</taxon>
        <taxon>Suillineae</taxon>
        <taxon>Suillaceae</taxon>
        <taxon>Suillus</taxon>
    </lineage>
</organism>
<feature type="coiled-coil region" evidence="1">
    <location>
        <begin position="912"/>
        <end position="939"/>
    </location>
</feature>
<dbReference type="Gene3D" id="3.40.50.410">
    <property type="entry name" value="von Willebrand factor, type A domain"/>
    <property type="match status" value="1"/>
</dbReference>
<dbReference type="Pfam" id="PF25043">
    <property type="entry name" value="DUF7788"/>
    <property type="match status" value="1"/>
</dbReference>
<feature type="compositionally biased region" description="Polar residues" evidence="2">
    <location>
        <begin position="97"/>
        <end position="107"/>
    </location>
</feature>
<dbReference type="InterPro" id="IPR001245">
    <property type="entry name" value="Ser-Thr/Tyr_kinase_cat_dom"/>
</dbReference>
<evidence type="ECO:0000313" key="4">
    <source>
        <dbReference type="EMBL" id="KAG1789596.1"/>
    </source>
</evidence>
<feature type="region of interest" description="Disordered" evidence="2">
    <location>
        <begin position="1"/>
        <end position="110"/>
    </location>
</feature>
<dbReference type="OrthoDB" id="1149618at2759"/>
<evidence type="ECO:0000256" key="2">
    <source>
        <dbReference type="SAM" id="MobiDB-lite"/>
    </source>
</evidence>
<name>A0A9P7AJE8_9AGAM</name>
<dbReference type="InterPro" id="IPR000719">
    <property type="entry name" value="Prot_kinase_dom"/>
</dbReference>
<dbReference type="InterPro" id="IPR058580">
    <property type="entry name" value="DUF2828"/>
</dbReference>
<keyword evidence="1" id="KW-0175">Coiled coil</keyword>
<evidence type="ECO:0000256" key="1">
    <source>
        <dbReference type="SAM" id="Coils"/>
    </source>
</evidence>
<dbReference type="Proteomes" id="UP000719766">
    <property type="component" value="Unassembled WGS sequence"/>
</dbReference>
<accession>A0A9P7AJE8</accession>
<reference evidence="4" key="1">
    <citation type="journal article" date="2020" name="New Phytol.">
        <title>Comparative genomics reveals dynamic genome evolution in host specialist ectomycorrhizal fungi.</title>
        <authorList>
            <person name="Lofgren L.A."/>
            <person name="Nguyen N.H."/>
            <person name="Vilgalys R."/>
            <person name="Ruytinx J."/>
            <person name="Liao H.L."/>
            <person name="Branco S."/>
            <person name="Kuo A."/>
            <person name="LaButti K."/>
            <person name="Lipzen A."/>
            <person name="Andreopoulos W."/>
            <person name="Pangilinan J."/>
            <person name="Riley R."/>
            <person name="Hundley H."/>
            <person name="Na H."/>
            <person name="Barry K."/>
            <person name="Grigoriev I.V."/>
            <person name="Stajich J.E."/>
            <person name="Kennedy P.G."/>
        </authorList>
    </citation>
    <scope>NUCLEOTIDE SEQUENCE</scope>
    <source>
        <strain evidence="4">S12</strain>
    </source>
</reference>
<sequence>MSYFTRENITPGNGSDDSKTVLDSLQSGTDPESSYVTSPSGSLSTFEDPAVACEAPHCESDLRSSPTQHFPKMGNDSDESKAVLDSPPSSTDSESSYVTAPSGSLSTFEDPAVPCEAPSCESDLRSSQTQHCPKMEVDFKRYGKEPKNLTAHISRTQPYPHSNGGFGNIWKCILENPFLRNGTKVSPQDVAVKALIVQSRRPEDIQKLTKKLRQEVFVWQKLEHSYILPLYGITDDFGILPALVCPWMKNGSLGEYLNTMWCEQQPPPEMHILFLLLSQVVLGLQYQLQPNVLIDEHGDARLADFGLSRLLADHETSFFASYRSGAIRCAAPEIIPLDLESSDECASKPNEASDIYSFGCIMMQVLSGRIPYFDIKAESRVIVAKSKGILPTRPASPVIADDHWCYIEQCWSTQTEMRPSVDQVLGYIKGEHDKQKLRDIQVVDGNFITTFGSVFNLQRFESHRLISVLSDDESSQDVTLPAIPELTNPNFLDVLLPVSEDASPVEMITEISPSHPNAMMDALRSTAHHKLTENYSPAFSSTLSATLDAFNGIRPGVSGSVVDDYLFKAWAEDPALTLRIVWSLRSIHDGKGDKELFYMAFGWLFQYHPRTALSNLHLLVEPVCTRLRPVKGKSTKKRVNMSHGYWKDLLNILALATVDELHPAPDQFSFLHNYTPRNSRPKFKSNAEQEAWSRERRVQTYGMNHARIVEKLRQPKYRALYIAVSRLFADRLVKDVSILHELASLPADAEQKDRVSLIFSLSLATKWAPSPGGSHDRVTNITSAICILLHHAQITSCLAHKIPVTLSPSALELHVLRSFLRRHILSPSRRLKSLPEPLMSANRWSEIVYSRVSSVCMDNNKEHFFNHDPDRFVSYLTDVESGKKQISGATLLPHELVMQAAACVYHSPMKRKGSLKDAIEEHKRKLAETQARVVEAQWATLLERLREAGELDSCIAVCDVSGSMGSVNYSHGGSRRSFVDPIWPAISLSLILARLAKPPFKDAFITFSENPQMVVLDPEGTVSLVETVMKMSKSEWTMNTNFNAVFLDLLLPLAKKHAVPQDQMIKRIFVFTDMQFDASQQNTPSYNSDEFLVTAPNAAEWETNHDVIEKAYKEAGYEMPEIVYWNLSTADRYPGITAPVTADRKGVALLNGYSPSLLKVFMPGGEEEEEWENVVQDGEEATVTKMPTPVEFMTMALGRKSFDGLVVID</sequence>
<dbReference type="EMBL" id="JABBWE010000057">
    <property type="protein sequence ID" value="KAG1789596.1"/>
    <property type="molecule type" value="Genomic_DNA"/>
</dbReference>
<dbReference type="PANTHER" id="PTHR31373:SF27">
    <property type="entry name" value="TROVE DOMAIN-CONTAINING PROTEIN"/>
    <property type="match status" value="1"/>
</dbReference>
<dbReference type="Gene3D" id="1.10.510.10">
    <property type="entry name" value="Transferase(Phosphotransferase) domain 1"/>
    <property type="match status" value="1"/>
</dbReference>
<feature type="compositionally biased region" description="Polar residues" evidence="2">
    <location>
        <begin position="1"/>
        <end position="45"/>
    </location>
</feature>
<protein>
    <recommendedName>
        <fullName evidence="3">Protein kinase domain-containing protein</fullName>
    </recommendedName>
</protein>
<feature type="compositionally biased region" description="Low complexity" evidence="2">
    <location>
        <begin position="85"/>
        <end position="96"/>
    </location>
</feature>
<dbReference type="Pfam" id="PF07714">
    <property type="entry name" value="PK_Tyr_Ser-Thr"/>
    <property type="match status" value="1"/>
</dbReference>
<dbReference type="InterPro" id="IPR056690">
    <property type="entry name" value="DUF7788"/>
</dbReference>
<dbReference type="GO" id="GO:0005524">
    <property type="term" value="F:ATP binding"/>
    <property type="evidence" value="ECO:0007669"/>
    <property type="project" value="InterPro"/>
</dbReference>